<dbReference type="InterPro" id="IPR006143">
    <property type="entry name" value="RND_pump_MFP"/>
</dbReference>
<comment type="caution">
    <text evidence="2">The sequence shown here is derived from an EMBL/GenBank/DDBJ whole genome shotgun (WGS) entry which is preliminary data.</text>
</comment>
<name>A0ABS5I9K3_9PROT</name>
<evidence type="ECO:0000256" key="1">
    <source>
        <dbReference type="ARBA" id="ARBA00009477"/>
    </source>
</evidence>
<dbReference type="Proteomes" id="UP000680714">
    <property type="component" value="Unassembled WGS sequence"/>
</dbReference>
<dbReference type="Gene3D" id="2.40.50.100">
    <property type="match status" value="1"/>
</dbReference>
<accession>A0ABS5I9K3</accession>
<dbReference type="PANTHER" id="PTHR30469">
    <property type="entry name" value="MULTIDRUG RESISTANCE PROTEIN MDTA"/>
    <property type="match status" value="1"/>
</dbReference>
<dbReference type="Gene3D" id="2.40.30.170">
    <property type="match status" value="1"/>
</dbReference>
<keyword evidence="3" id="KW-1185">Reference proteome</keyword>
<reference evidence="2 3" key="1">
    <citation type="submission" date="2021-04" db="EMBL/GenBank/DDBJ databases">
        <title>Magnetospirillum sulfuroxidans sp. nov., a facultative chemolithoautotrophic sulfur-oxidizing alphaproteobacterium isolated from freshwater sediment and proposals for Paramagetospirillum gen. nov., and Magnetospirillaceae fam. nov.</title>
        <authorList>
            <person name="Koziaeva V."/>
            <person name="Geelhoed J.S."/>
            <person name="Sorokin D.Y."/>
            <person name="Grouzdev D.S."/>
        </authorList>
    </citation>
    <scope>NUCLEOTIDE SEQUENCE [LARGE SCALE GENOMIC DNA]</scope>
    <source>
        <strain evidence="2 3">J10</strain>
    </source>
</reference>
<dbReference type="RefSeq" id="WP_211546608.1">
    <property type="nucleotide sequence ID" value="NZ_JAGTUF010000003.1"/>
</dbReference>
<gene>
    <name evidence="2" type="ORF">KEC16_05125</name>
</gene>
<comment type="similarity">
    <text evidence="1">Belongs to the membrane fusion protein (MFP) (TC 8.A.1) family.</text>
</comment>
<evidence type="ECO:0000313" key="2">
    <source>
        <dbReference type="EMBL" id="MBR9971092.1"/>
    </source>
</evidence>
<evidence type="ECO:0000313" key="3">
    <source>
        <dbReference type="Proteomes" id="UP000680714"/>
    </source>
</evidence>
<dbReference type="PANTHER" id="PTHR30469:SF15">
    <property type="entry name" value="HLYD FAMILY OF SECRETION PROTEINS"/>
    <property type="match status" value="1"/>
</dbReference>
<proteinExistence type="inferred from homology"/>
<protein>
    <submittedName>
        <fullName evidence="2">Efflux RND transporter periplasmic adaptor subunit</fullName>
    </submittedName>
</protein>
<organism evidence="2 3">
    <name type="scientific">Magnetospirillum sulfuroxidans</name>
    <dbReference type="NCBI Taxonomy" id="611300"/>
    <lineage>
        <taxon>Bacteria</taxon>
        <taxon>Pseudomonadati</taxon>
        <taxon>Pseudomonadota</taxon>
        <taxon>Alphaproteobacteria</taxon>
        <taxon>Rhodospirillales</taxon>
        <taxon>Rhodospirillaceae</taxon>
        <taxon>Magnetospirillum</taxon>
    </lineage>
</organism>
<dbReference type="SUPFAM" id="SSF111369">
    <property type="entry name" value="HlyD-like secretion proteins"/>
    <property type="match status" value="1"/>
</dbReference>
<dbReference type="EMBL" id="JAGTUF010000003">
    <property type="protein sequence ID" value="MBR9971092.1"/>
    <property type="molecule type" value="Genomic_DNA"/>
</dbReference>
<sequence>MDLPTPTAERDIRVQITATTIAIIGAGMAGRLSSFPLKDGDRFKDGQLLARFDCAVQDGALARARAGYEKRRKIYEIQQKQRQLGSNSALDFEIASAELHEAGADVAAAQAVSSRCSISAPFAGRVAAVMARDYQYVGEGAPLLEILSDRDLEVEMMVPSRWLGWLKVGARFDVAVDETKQTYAATLIRVSGKVDAVSQSIKVYGRIPSGADTLLPGMSGRAQFHPPS</sequence>
<dbReference type="NCBIfam" id="TIGR01730">
    <property type="entry name" value="RND_mfp"/>
    <property type="match status" value="1"/>
</dbReference>